<sequence length="201" mass="22330">MSLPERGCRIWWRSSELVLWCFRVHAFSPAFCFSELLLVADWGGEGGCFGVVVVIREYWMHVDGVGGCLLVGFWCYLYGGVVDGVRIWRRRGLVSVMIVGATVRTLFESLKVSKSVEICRSLCIWVDLFRVGVGCFILGQCFCFFGVYFATTGLMVVPLSLPRLVCLGSRSTFVWSAVRLMELVLDSDGSSAFDSCLGVSV</sequence>
<keyword evidence="4" id="KW-1185">Reference proteome</keyword>
<gene>
    <name evidence="3" type="ORF">A2U01_0001569</name>
</gene>
<evidence type="ECO:0000313" key="4">
    <source>
        <dbReference type="Proteomes" id="UP000265520"/>
    </source>
</evidence>
<feature type="chain" id="PRO_5017291307" description="Transmembrane protein" evidence="2">
    <location>
        <begin position="27"/>
        <end position="201"/>
    </location>
</feature>
<protein>
    <recommendedName>
        <fullName evidence="5">Transmembrane protein</fullName>
    </recommendedName>
</protein>
<dbReference type="EMBL" id="LXQA010001499">
    <property type="protein sequence ID" value="MCH80795.1"/>
    <property type="molecule type" value="Genomic_DNA"/>
</dbReference>
<comment type="caution">
    <text evidence="3">The sequence shown here is derived from an EMBL/GenBank/DDBJ whole genome shotgun (WGS) entry which is preliminary data.</text>
</comment>
<evidence type="ECO:0000256" key="2">
    <source>
        <dbReference type="SAM" id="SignalP"/>
    </source>
</evidence>
<proteinExistence type="predicted"/>
<dbReference type="Proteomes" id="UP000265520">
    <property type="component" value="Unassembled WGS sequence"/>
</dbReference>
<accession>A0A392M0M3</accession>
<keyword evidence="2" id="KW-0732">Signal</keyword>
<evidence type="ECO:0000313" key="3">
    <source>
        <dbReference type="EMBL" id="MCH80795.1"/>
    </source>
</evidence>
<keyword evidence="1" id="KW-1133">Transmembrane helix</keyword>
<dbReference type="AlphaFoldDB" id="A0A392M0M3"/>
<name>A0A392M0M3_9FABA</name>
<feature type="transmembrane region" description="Helical" evidence="1">
    <location>
        <begin position="58"/>
        <end position="79"/>
    </location>
</feature>
<evidence type="ECO:0008006" key="5">
    <source>
        <dbReference type="Google" id="ProtNLM"/>
    </source>
</evidence>
<keyword evidence="1" id="KW-0812">Transmembrane</keyword>
<reference evidence="3 4" key="1">
    <citation type="journal article" date="2018" name="Front. Plant Sci.">
        <title>Red Clover (Trifolium pratense) and Zigzag Clover (T. medium) - A Picture of Genomic Similarities and Differences.</title>
        <authorList>
            <person name="Dluhosova J."/>
            <person name="Istvanek J."/>
            <person name="Nedelnik J."/>
            <person name="Repkova J."/>
        </authorList>
    </citation>
    <scope>NUCLEOTIDE SEQUENCE [LARGE SCALE GENOMIC DNA]</scope>
    <source>
        <strain evidence="4">cv. 10/8</strain>
        <tissue evidence="3">Leaf</tissue>
    </source>
</reference>
<feature type="signal peptide" evidence="2">
    <location>
        <begin position="1"/>
        <end position="26"/>
    </location>
</feature>
<feature type="transmembrane region" description="Helical" evidence="1">
    <location>
        <begin position="20"/>
        <end position="38"/>
    </location>
</feature>
<keyword evidence="1" id="KW-0472">Membrane</keyword>
<feature type="transmembrane region" description="Helical" evidence="1">
    <location>
        <begin position="137"/>
        <end position="161"/>
    </location>
</feature>
<evidence type="ECO:0000256" key="1">
    <source>
        <dbReference type="SAM" id="Phobius"/>
    </source>
</evidence>
<organism evidence="3 4">
    <name type="scientific">Trifolium medium</name>
    <dbReference type="NCBI Taxonomy" id="97028"/>
    <lineage>
        <taxon>Eukaryota</taxon>
        <taxon>Viridiplantae</taxon>
        <taxon>Streptophyta</taxon>
        <taxon>Embryophyta</taxon>
        <taxon>Tracheophyta</taxon>
        <taxon>Spermatophyta</taxon>
        <taxon>Magnoliopsida</taxon>
        <taxon>eudicotyledons</taxon>
        <taxon>Gunneridae</taxon>
        <taxon>Pentapetalae</taxon>
        <taxon>rosids</taxon>
        <taxon>fabids</taxon>
        <taxon>Fabales</taxon>
        <taxon>Fabaceae</taxon>
        <taxon>Papilionoideae</taxon>
        <taxon>50 kb inversion clade</taxon>
        <taxon>NPAAA clade</taxon>
        <taxon>Hologalegina</taxon>
        <taxon>IRL clade</taxon>
        <taxon>Trifolieae</taxon>
        <taxon>Trifolium</taxon>
    </lineage>
</organism>